<dbReference type="InterPro" id="IPR001647">
    <property type="entry name" value="HTH_TetR"/>
</dbReference>
<dbReference type="SUPFAM" id="SSF48498">
    <property type="entry name" value="Tetracyclin repressor-like, C-terminal domain"/>
    <property type="match status" value="1"/>
</dbReference>
<keyword evidence="3 5" id="KW-0238">DNA-binding</keyword>
<keyword evidence="1" id="KW-0678">Repressor</keyword>
<organism evidence="7 8">
    <name type="scientific">Mycolicibacterium boenickei</name>
    <dbReference type="NCBI Taxonomy" id="146017"/>
    <lineage>
        <taxon>Bacteria</taxon>
        <taxon>Bacillati</taxon>
        <taxon>Actinomycetota</taxon>
        <taxon>Actinomycetes</taxon>
        <taxon>Mycobacteriales</taxon>
        <taxon>Mycobacteriaceae</taxon>
        <taxon>Mycolicibacterium</taxon>
    </lineage>
</organism>
<dbReference type="Gene3D" id="1.10.357.10">
    <property type="entry name" value="Tetracycline Repressor, domain 2"/>
    <property type="match status" value="1"/>
</dbReference>
<dbReference type="PROSITE" id="PS50977">
    <property type="entry name" value="HTH_TETR_2"/>
    <property type="match status" value="1"/>
</dbReference>
<gene>
    <name evidence="7" type="primary">pksA_2</name>
    <name evidence="7" type="ORF">MBOE_50630</name>
</gene>
<evidence type="ECO:0000256" key="2">
    <source>
        <dbReference type="ARBA" id="ARBA00023015"/>
    </source>
</evidence>
<dbReference type="Pfam" id="PF13977">
    <property type="entry name" value="TetR_C_6"/>
    <property type="match status" value="1"/>
</dbReference>
<dbReference type="InterPro" id="IPR039538">
    <property type="entry name" value="BetI_C"/>
</dbReference>
<feature type="domain" description="HTH tetR-type" evidence="6">
    <location>
        <begin position="37"/>
        <end position="97"/>
    </location>
</feature>
<evidence type="ECO:0000259" key="6">
    <source>
        <dbReference type="PROSITE" id="PS50977"/>
    </source>
</evidence>
<feature type="DNA-binding region" description="H-T-H motif" evidence="5">
    <location>
        <begin position="60"/>
        <end position="79"/>
    </location>
</feature>
<evidence type="ECO:0000313" key="8">
    <source>
        <dbReference type="Proteomes" id="UP000466683"/>
    </source>
</evidence>
<dbReference type="Pfam" id="PF00440">
    <property type="entry name" value="TetR_N"/>
    <property type="match status" value="1"/>
</dbReference>
<proteinExistence type="predicted"/>
<dbReference type="InterPro" id="IPR050109">
    <property type="entry name" value="HTH-type_TetR-like_transc_reg"/>
</dbReference>
<dbReference type="SUPFAM" id="SSF46689">
    <property type="entry name" value="Homeodomain-like"/>
    <property type="match status" value="1"/>
</dbReference>
<keyword evidence="2" id="KW-0805">Transcription regulation</keyword>
<dbReference type="InterPro" id="IPR036271">
    <property type="entry name" value="Tet_transcr_reg_TetR-rel_C_sf"/>
</dbReference>
<dbReference type="Proteomes" id="UP000466683">
    <property type="component" value="Chromosome"/>
</dbReference>
<dbReference type="InterPro" id="IPR009057">
    <property type="entry name" value="Homeodomain-like_sf"/>
</dbReference>
<keyword evidence="4" id="KW-0804">Transcription</keyword>
<evidence type="ECO:0000313" key="7">
    <source>
        <dbReference type="EMBL" id="BBX93414.1"/>
    </source>
</evidence>
<protein>
    <submittedName>
        <fullName evidence="7">HTH-type transcriptional regulator PksA</fullName>
    </submittedName>
</protein>
<evidence type="ECO:0000256" key="3">
    <source>
        <dbReference type="ARBA" id="ARBA00023125"/>
    </source>
</evidence>
<dbReference type="EMBL" id="AP022579">
    <property type="protein sequence ID" value="BBX93414.1"/>
    <property type="molecule type" value="Genomic_DNA"/>
</dbReference>
<name>A0ABN5ZJP8_9MYCO</name>
<evidence type="ECO:0000256" key="1">
    <source>
        <dbReference type="ARBA" id="ARBA00022491"/>
    </source>
</evidence>
<reference evidence="7 8" key="1">
    <citation type="journal article" date="2019" name="Emerg. Microbes Infect.">
        <title>Comprehensive subspecies identification of 175 nontuberculous mycobacteria species based on 7547 genomic profiles.</title>
        <authorList>
            <person name="Matsumoto Y."/>
            <person name="Kinjo T."/>
            <person name="Motooka D."/>
            <person name="Nabeya D."/>
            <person name="Jung N."/>
            <person name="Uechi K."/>
            <person name="Horii T."/>
            <person name="Iida T."/>
            <person name="Fujita J."/>
            <person name="Nakamura S."/>
        </authorList>
    </citation>
    <scope>NUCLEOTIDE SEQUENCE [LARGE SCALE GENOMIC DNA]</scope>
    <source>
        <strain evidence="7 8">JCM 15653</strain>
    </source>
</reference>
<keyword evidence="8" id="KW-1185">Reference proteome</keyword>
<evidence type="ECO:0000256" key="5">
    <source>
        <dbReference type="PROSITE-ProRule" id="PRU00335"/>
    </source>
</evidence>
<dbReference type="PANTHER" id="PTHR30055:SF234">
    <property type="entry name" value="HTH-TYPE TRANSCRIPTIONAL REGULATOR BETI"/>
    <property type="match status" value="1"/>
</dbReference>
<sequence length="229" mass="25791">MLHSFYAPRLDDNRPPVLLQLYWNSGRVAVPKQVDHRERREEIARALWRVVDQRGVLRLSLREVATEAGMSHGQLQHYFASRQELLTFAMDFAAEQTAARVARGLQELGAAPHPRDVLRLTLIEMLPLHDDARATSRMNAAYVLEALHDNTIRDRTREGLRQGRDQVKALIAQAITDGKIDRDRDANTETDRILALTGLTPLLDLEVITPGAALAAIDQHLDELFLVGN</sequence>
<dbReference type="PANTHER" id="PTHR30055">
    <property type="entry name" value="HTH-TYPE TRANSCRIPTIONAL REGULATOR RUTR"/>
    <property type="match status" value="1"/>
</dbReference>
<accession>A0ABN5ZJP8</accession>
<evidence type="ECO:0000256" key="4">
    <source>
        <dbReference type="ARBA" id="ARBA00023163"/>
    </source>
</evidence>